<feature type="compositionally biased region" description="Low complexity" evidence="1">
    <location>
        <begin position="10"/>
        <end position="23"/>
    </location>
</feature>
<protein>
    <submittedName>
        <fullName evidence="3">RHTO0S11e00892g1_1</fullName>
    </submittedName>
</protein>
<sequence length="70" mass="7227">MPADGASLQPAATPSPSASSTASKPKKPPACDRCKAKRVLCHPNPAGCPRCVEKGVDCVGFLLTLVEPMH</sequence>
<dbReference type="EMBL" id="LK052946">
    <property type="protein sequence ID" value="CDR45497.1"/>
    <property type="molecule type" value="Genomic_DNA"/>
</dbReference>
<organism evidence="3">
    <name type="scientific">Rhodotorula toruloides</name>
    <name type="common">Yeast</name>
    <name type="synonym">Rhodosporidium toruloides</name>
    <dbReference type="NCBI Taxonomy" id="5286"/>
    <lineage>
        <taxon>Eukaryota</taxon>
        <taxon>Fungi</taxon>
        <taxon>Dikarya</taxon>
        <taxon>Basidiomycota</taxon>
        <taxon>Pucciniomycotina</taxon>
        <taxon>Microbotryomycetes</taxon>
        <taxon>Sporidiobolales</taxon>
        <taxon>Sporidiobolaceae</taxon>
        <taxon>Rhodotorula</taxon>
    </lineage>
</organism>
<feature type="region of interest" description="Disordered" evidence="1">
    <location>
        <begin position="1"/>
        <end position="31"/>
    </location>
</feature>
<dbReference type="SUPFAM" id="SSF57701">
    <property type="entry name" value="Zn2/Cys6 DNA-binding domain"/>
    <property type="match status" value="1"/>
</dbReference>
<gene>
    <name evidence="3" type="ORF">RHTO0S_11e00892g</name>
</gene>
<dbReference type="InterPro" id="IPR001138">
    <property type="entry name" value="Zn2Cys6_DnaBD"/>
</dbReference>
<dbReference type="GO" id="GO:0008270">
    <property type="term" value="F:zinc ion binding"/>
    <property type="evidence" value="ECO:0007669"/>
    <property type="project" value="InterPro"/>
</dbReference>
<evidence type="ECO:0000313" key="3">
    <source>
        <dbReference type="EMBL" id="CDR45497.1"/>
    </source>
</evidence>
<reference evidence="3" key="1">
    <citation type="journal article" date="2014" name="Genome Announc.">
        <title>Draft genome sequence of Rhodosporidium toruloides CECT1137, an oleaginous yeast of biotechnological interest.</title>
        <authorList>
            <person name="Morin N."/>
            <person name="Calcas X."/>
            <person name="Devillers H."/>
            <person name="Durrens P."/>
            <person name="Sherman D.J."/>
            <person name="Nicaud J.-M."/>
            <person name="Neuveglise C."/>
        </authorList>
    </citation>
    <scope>NUCLEOTIDE SEQUENCE</scope>
    <source>
        <strain evidence="3">CECT1137</strain>
    </source>
</reference>
<dbReference type="Pfam" id="PF00172">
    <property type="entry name" value="Zn_clus"/>
    <property type="match status" value="1"/>
</dbReference>
<dbReference type="OrthoDB" id="2915254at2759"/>
<evidence type="ECO:0000259" key="2">
    <source>
        <dbReference type="PROSITE" id="PS00463"/>
    </source>
</evidence>
<evidence type="ECO:0000256" key="1">
    <source>
        <dbReference type="SAM" id="MobiDB-lite"/>
    </source>
</evidence>
<proteinExistence type="predicted"/>
<dbReference type="InterPro" id="IPR036864">
    <property type="entry name" value="Zn2-C6_fun-type_DNA-bd_sf"/>
</dbReference>
<name>A0A061B6A3_RHOTO</name>
<accession>A0A061B6A3</accession>
<dbReference type="GO" id="GO:0000981">
    <property type="term" value="F:DNA-binding transcription factor activity, RNA polymerase II-specific"/>
    <property type="evidence" value="ECO:0007669"/>
    <property type="project" value="InterPro"/>
</dbReference>
<dbReference type="PROSITE" id="PS00463">
    <property type="entry name" value="ZN2_CY6_FUNGAL_1"/>
    <property type="match status" value="1"/>
</dbReference>
<feature type="domain" description="Zn(2)-C6 fungal-type" evidence="2">
    <location>
        <begin position="30"/>
        <end position="58"/>
    </location>
</feature>
<dbReference type="AlphaFoldDB" id="A0A061B6A3"/>